<feature type="chain" id="PRO_5021705220" description="NHL repeat protein" evidence="1">
    <location>
        <begin position="23"/>
        <end position="343"/>
    </location>
</feature>
<protein>
    <recommendedName>
        <fullName evidence="4">NHL repeat protein</fullName>
    </recommendedName>
</protein>
<organism evidence="2 3">
    <name type="scientific">Lignipirellula cremea</name>
    <dbReference type="NCBI Taxonomy" id="2528010"/>
    <lineage>
        <taxon>Bacteria</taxon>
        <taxon>Pseudomonadati</taxon>
        <taxon>Planctomycetota</taxon>
        <taxon>Planctomycetia</taxon>
        <taxon>Pirellulales</taxon>
        <taxon>Pirellulaceae</taxon>
        <taxon>Lignipirellula</taxon>
    </lineage>
</organism>
<dbReference type="SUPFAM" id="SSF101898">
    <property type="entry name" value="NHL repeat"/>
    <property type="match status" value="1"/>
</dbReference>
<evidence type="ECO:0000313" key="2">
    <source>
        <dbReference type="EMBL" id="QDU97036.1"/>
    </source>
</evidence>
<reference evidence="2 3" key="1">
    <citation type="submission" date="2019-02" db="EMBL/GenBank/DDBJ databases">
        <title>Deep-cultivation of Planctomycetes and their phenomic and genomic characterization uncovers novel biology.</title>
        <authorList>
            <person name="Wiegand S."/>
            <person name="Jogler M."/>
            <person name="Boedeker C."/>
            <person name="Pinto D."/>
            <person name="Vollmers J."/>
            <person name="Rivas-Marin E."/>
            <person name="Kohn T."/>
            <person name="Peeters S.H."/>
            <person name="Heuer A."/>
            <person name="Rast P."/>
            <person name="Oberbeckmann S."/>
            <person name="Bunk B."/>
            <person name="Jeske O."/>
            <person name="Meyerdierks A."/>
            <person name="Storesund J.E."/>
            <person name="Kallscheuer N."/>
            <person name="Luecker S."/>
            <person name="Lage O.M."/>
            <person name="Pohl T."/>
            <person name="Merkel B.J."/>
            <person name="Hornburger P."/>
            <person name="Mueller R.-W."/>
            <person name="Bruemmer F."/>
            <person name="Labrenz M."/>
            <person name="Spormann A.M."/>
            <person name="Op den Camp H."/>
            <person name="Overmann J."/>
            <person name="Amann R."/>
            <person name="Jetten M.S.M."/>
            <person name="Mascher T."/>
            <person name="Medema M.H."/>
            <person name="Devos D.P."/>
            <person name="Kaster A.-K."/>
            <person name="Ovreas L."/>
            <person name="Rohde M."/>
            <person name="Galperin M.Y."/>
            <person name="Jogler C."/>
        </authorList>
    </citation>
    <scope>NUCLEOTIDE SEQUENCE [LARGE SCALE GENOMIC DNA]</scope>
    <source>
        <strain evidence="2 3">Pla85_3_4</strain>
    </source>
</reference>
<keyword evidence="1" id="KW-0732">Signal</keyword>
<evidence type="ECO:0008006" key="4">
    <source>
        <dbReference type="Google" id="ProtNLM"/>
    </source>
</evidence>
<dbReference type="Proteomes" id="UP000317648">
    <property type="component" value="Chromosome"/>
</dbReference>
<sequence precursor="true">MKSLATMLTLLTAFGVAASAFAADEPTTTTVLDNLNNPTAVAIQPETGHVFVSDSGNGKIIRVVDGKAEDVIVDFPKDVYGKGPMYDIGPLGLHFLNKTTLVVGGGGLPDGEEMLRVYTVPDAGKDAIKADAMKASFTLAADGDIKGEGNFYGLAATADAVFVTCNGDDTKGWVSKAKIEGDTITGFERSIATKEKTEVDAPVAATISPAGDLVIGQMGEISVPGDGLLTFYNPNDGEMLLNLETGLSDITALAYAPMPKPKKRQLYALDYSWSAPEEGGLFQLLKRVKDDKQSVEARKIASLDKPTGMIFAEDGTLYITVIGTAEEGAETKPGKLLKLEGKF</sequence>
<dbReference type="Gene3D" id="2.130.10.10">
    <property type="entry name" value="YVTN repeat-like/Quinoprotein amine dehydrogenase"/>
    <property type="match status" value="1"/>
</dbReference>
<evidence type="ECO:0000256" key="1">
    <source>
        <dbReference type="SAM" id="SignalP"/>
    </source>
</evidence>
<proteinExistence type="predicted"/>
<accession>A0A518DYW8</accession>
<dbReference type="AlphaFoldDB" id="A0A518DYW8"/>
<dbReference type="EMBL" id="CP036433">
    <property type="protein sequence ID" value="QDU97036.1"/>
    <property type="molecule type" value="Genomic_DNA"/>
</dbReference>
<evidence type="ECO:0000313" key="3">
    <source>
        <dbReference type="Proteomes" id="UP000317648"/>
    </source>
</evidence>
<name>A0A518DYW8_9BACT</name>
<dbReference type="InterPro" id="IPR015943">
    <property type="entry name" value="WD40/YVTN_repeat-like_dom_sf"/>
</dbReference>
<dbReference type="KEGG" id="lcre:Pla8534_48610"/>
<feature type="signal peptide" evidence="1">
    <location>
        <begin position="1"/>
        <end position="22"/>
    </location>
</feature>
<gene>
    <name evidence="2" type="ORF">Pla8534_48610</name>
</gene>
<keyword evidence="3" id="KW-1185">Reference proteome</keyword>